<dbReference type="UniPathway" id="UPA00035">
    <property type="reaction ID" value="UER00042"/>
</dbReference>
<reference evidence="10 11" key="1">
    <citation type="submission" date="2019-09" db="EMBL/GenBank/DDBJ databases">
        <title>A chromosome-level genome assembly of the Chinese tupelo Nyssa sinensis.</title>
        <authorList>
            <person name="Yang X."/>
            <person name="Kang M."/>
            <person name="Yang Y."/>
            <person name="Xiong H."/>
            <person name="Wang M."/>
            <person name="Zhang Z."/>
            <person name="Wang Z."/>
            <person name="Wu H."/>
            <person name="Ma T."/>
            <person name="Liu J."/>
            <person name="Xi Z."/>
        </authorList>
    </citation>
    <scope>NUCLEOTIDE SEQUENCE [LARGE SCALE GENOMIC DNA]</scope>
    <source>
        <strain evidence="10">J267</strain>
        <tissue evidence="10">Leaf</tissue>
    </source>
</reference>
<organism evidence="10 11">
    <name type="scientific">Nyssa sinensis</name>
    <dbReference type="NCBI Taxonomy" id="561372"/>
    <lineage>
        <taxon>Eukaryota</taxon>
        <taxon>Viridiplantae</taxon>
        <taxon>Streptophyta</taxon>
        <taxon>Embryophyta</taxon>
        <taxon>Tracheophyta</taxon>
        <taxon>Spermatophyta</taxon>
        <taxon>Magnoliopsida</taxon>
        <taxon>eudicotyledons</taxon>
        <taxon>Gunneridae</taxon>
        <taxon>Pentapetalae</taxon>
        <taxon>asterids</taxon>
        <taxon>Cornales</taxon>
        <taxon>Nyssaceae</taxon>
        <taxon>Nyssa</taxon>
    </lineage>
</organism>
<dbReference type="GO" id="GO:0000162">
    <property type="term" value="P:L-tryptophan biosynthetic process"/>
    <property type="evidence" value="ECO:0007669"/>
    <property type="project" value="UniProtKB-UniPathway"/>
</dbReference>
<dbReference type="AlphaFoldDB" id="A0A5J4Z8I9"/>
<dbReference type="Pfam" id="PF00697">
    <property type="entry name" value="PRAI"/>
    <property type="match status" value="1"/>
</dbReference>
<evidence type="ECO:0000256" key="2">
    <source>
        <dbReference type="ARBA" id="ARBA00007571"/>
    </source>
</evidence>
<dbReference type="OrthoDB" id="524799at2759"/>
<evidence type="ECO:0000256" key="5">
    <source>
        <dbReference type="ARBA" id="ARBA00022822"/>
    </source>
</evidence>
<evidence type="ECO:0000256" key="3">
    <source>
        <dbReference type="ARBA" id="ARBA00012572"/>
    </source>
</evidence>
<evidence type="ECO:0000256" key="1">
    <source>
        <dbReference type="ARBA" id="ARBA00004664"/>
    </source>
</evidence>
<dbReference type="InterPro" id="IPR001240">
    <property type="entry name" value="PRAI_dom"/>
</dbReference>
<evidence type="ECO:0000256" key="6">
    <source>
        <dbReference type="ARBA" id="ARBA00023141"/>
    </source>
</evidence>
<keyword evidence="7" id="KW-0413">Isomerase</keyword>
<sequence length="269" mass="29812">MAEVKRSNSLIMFSRSSSVVTIMLLPIELVISEPEAAIVVRNLERRDIKVSYCENDVDCRRLLHLKISLLKDAPANTMPMLTFDIPHRFPSSLKASKRSKSEATPAKSSLAFGKLSPPEIDPPAQPQPEVDLPNYILLCECCELFLLRKLGSGKGFNWSQFKLPPVRSKHEWLLAGGINPENVCEALSTLRPHGVDVSSGICAPDGIQKDESRISSFMSAEELEQLEKMETPQLRARKQMGLLIHPGINGLRDHKIHQVAGAGYSDDSC</sequence>
<comment type="similarity">
    <text evidence="2">Belongs to the TrpF family.</text>
</comment>
<evidence type="ECO:0000313" key="10">
    <source>
        <dbReference type="EMBL" id="KAA8515013.1"/>
    </source>
</evidence>
<dbReference type="PANTHER" id="PTHR42894:SF1">
    <property type="entry name" value="N-(5'-PHOSPHORIBOSYL)ANTHRANILATE ISOMERASE"/>
    <property type="match status" value="1"/>
</dbReference>
<dbReference type="Proteomes" id="UP000325577">
    <property type="component" value="Linkage Group LG9"/>
</dbReference>
<dbReference type="SUPFAM" id="SSF51366">
    <property type="entry name" value="Ribulose-phoshate binding barrel"/>
    <property type="match status" value="1"/>
</dbReference>
<evidence type="ECO:0000256" key="8">
    <source>
        <dbReference type="SAM" id="MobiDB-lite"/>
    </source>
</evidence>
<evidence type="ECO:0000256" key="7">
    <source>
        <dbReference type="ARBA" id="ARBA00023235"/>
    </source>
</evidence>
<keyword evidence="6" id="KW-0057">Aromatic amino acid biosynthesis</keyword>
<gene>
    <name evidence="10" type="ORF">F0562_018200</name>
</gene>
<protein>
    <recommendedName>
        <fullName evidence="3">phosphoribosylanthranilate isomerase</fullName>
        <ecNumber evidence="3">5.3.1.24</ecNumber>
    </recommendedName>
</protein>
<dbReference type="Gene3D" id="3.20.20.70">
    <property type="entry name" value="Aldolase class I"/>
    <property type="match status" value="1"/>
</dbReference>
<keyword evidence="5" id="KW-0822">Tryptophan biosynthesis</keyword>
<feature type="region of interest" description="Disordered" evidence="8">
    <location>
        <begin position="94"/>
        <end position="127"/>
    </location>
</feature>
<dbReference type="InterPro" id="IPR044643">
    <property type="entry name" value="TrpF_fam"/>
</dbReference>
<comment type="pathway">
    <text evidence="1">Amino-acid biosynthesis; L-tryptophan biosynthesis; L-tryptophan from chorismate: step 3/5.</text>
</comment>
<evidence type="ECO:0000259" key="9">
    <source>
        <dbReference type="Pfam" id="PF00697"/>
    </source>
</evidence>
<dbReference type="EMBL" id="CM018052">
    <property type="protein sequence ID" value="KAA8515013.1"/>
    <property type="molecule type" value="Genomic_DNA"/>
</dbReference>
<keyword evidence="11" id="KW-1185">Reference proteome</keyword>
<proteinExistence type="inferred from homology"/>
<dbReference type="EC" id="5.3.1.24" evidence="3"/>
<evidence type="ECO:0000313" key="11">
    <source>
        <dbReference type="Proteomes" id="UP000325577"/>
    </source>
</evidence>
<feature type="domain" description="N-(5'phosphoribosyl) anthranilate isomerase (PRAI)" evidence="9">
    <location>
        <begin position="149"/>
        <end position="218"/>
    </location>
</feature>
<dbReference type="GO" id="GO:0004640">
    <property type="term" value="F:phosphoribosylanthranilate isomerase activity"/>
    <property type="evidence" value="ECO:0007669"/>
    <property type="project" value="UniProtKB-EC"/>
</dbReference>
<evidence type="ECO:0000256" key="4">
    <source>
        <dbReference type="ARBA" id="ARBA00022605"/>
    </source>
</evidence>
<accession>A0A5J4Z8I9</accession>
<dbReference type="PANTHER" id="PTHR42894">
    <property type="entry name" value="N-(5'-PHOSPHORIBOSYL)ANTHRANILATE ISOMERASE"/>
    <property type="match status" value="1"/>
</dbReference>
<keyword evidence="4" id="KW-0028">Amino-acid biosynthesis</keyword>
<dbReference type="InterPro" id="IPR013785">
    <property type="entry name" value="Aldolase_TIM"/>
</dbReference>
<name>A0A5J4Z8I9_9ASTE</name>
<dbReference type="InterPro" id="IPR011060">
    <property type="entry name" value="RibuloseP-bd_barrel"/>
</dbReference>